<name>A0A9P6FLW9_9FUNG</name>
<reference evidence="1" key="1">
    <citation type="journal article" date="2020" name="Fungal Divers.">
        <title>Resolving the Mortierellaceae phylogeny through synthesis of multi-gene phylogenetics and phylogenomics.</title>
        <authorList>
            <person name="Vandepol N."/>
            <person name="Liber J."/>
            <person name="Desiro A."/>
            <person name="Na H."/>
            <person name="Kennedy M."/>
            <person name="Barry K."/>
            <person name="Grigoriev I.V."/>
            <person name="Miller A.N."/>
            <person name="O'Donnell K."/>
            <person name="Stajich J.E."/>
            <person name="Bonito G."/>
        </authorList>
    </citation>
    <scope>NUCLEOTIDE SEQUENCE</scope>
    <source>
        <strain evidence="1">KOD1015</strain>
    </source>
</reference>
<evidence type="ECO:0000313" key="1">
    <source>
        <dbReference type="EMBL" id="KAF9578040.1"/>
    </source>
</evidence>
<keyword evidence="2" id="KW-1185">Reference proteome</keyword>
<feature type="non-terminal residue" evidence="1">
    <location>
        <position position="70"/>
    </location>
</feature>
<evidence type="ECO:0000313" key="2">
    <source>
        <dbReference type="Proteomes" id="UP000780801"/>
    </source>
</evidence>
<dbReference type="AlphaFoldDB" id="A0A9P6FLW9"/>
<gene>
    <name evidence="1" type="ORF">BGW38_006388</name>
</gene>
<organism evidence="1 2">
    <name type="scientific">Lunasporangiospora selenospora</name>
    <dbReference type="NCBI Taxonomy" id="979761"/>
    <lineage>
        <taxon>Eukaryota</taxon>
        <taxon>Fungi</taxon>
        <taxon>Fungi incertae sedis</taxon>
        <taxon>Mucoromycota</taxon>
        <taxon>Mortierellomycotina</taxon>
        <taxon>Mortierellomycetes</taxon>
        <taxon>Mortierellales</taxon>
        <taxon>Mortierellaceae</taxon>
        <taxon>Lunasporangiospora</taxon>
    </lineage>
</organism>
<comment type="caution">
    <text evidence="1">The sequence shown here is derived from an EMBL/GenBank/DDBJ whole genome shotgun (WGS) entry which is preliminary data.</text>
</comment>
<protein>
    <submittedName>
        <fullName evidence="1">Uncharacterized protein</fullName>
    </submittedName>
</protein>
<dbReference type="EMBL" id="JAABOA010004075">
    <property type="protein sequence ID" value="KAF9578040.1"/>
    <property type="molecule type" value="Genomic_DNA"/>
</dbReference>
<dbReference type="Proteomes" id="UP000780801">
    <property type="component" value="Unassembled WGS sequence"/>
</dbReference>
<proteinExistence type="predicted"/>
<accession>A0A9P6FLW9</accession>
<sequence length="70" mass="7337">MADIVMTQIVKTVETVETMVTTTTTTTSIGISATSTIARIATTIHPAPEIGKAVETGIGTFSRPRLSPMT</sequence>